<feature type="non-terminal residue" evidence="1">
    <location>
        <position position="164"/>
    </location>
</feature>
<protein>
    <submittedName>
        <fullName evidence="1">Uncharacterized protein</fullName>
    </submittedName>
</protein>
<organism evidence="1 2">
    <name type="scientific">Dendroctonus ponderosae</name>
    <name type="common">Mountain pine beetle</name>
    <dbReference type="NCBI Taxonomy" id="77166"/>
    <lineage>
        <taxon>Eukaryota</taxon>
        <taxon>Metazoa</taxon>
        <taxon>Ecdysozoa</taxon>
        <taxon>Arthropoda</taxon>
        <taxon>Hexapoda</taxon>
        <taxon>Insecta</taxon>
        <taxon>Pterygota</taxon>
        <taxon>Neoptera</taxon>
        <taxon>Endopterygota</taxon>
        <taxon>Coleoptera</taxon>
        <taxon>Polyphaga</taxon>
        <taxon>Cucujiformia</taxon>
        <taxon>Curculionidae</taxon>
        <taxon>Scolytinae</taxon>
        <taxon>Dendroctonus</taxon>
    </lineage>
</organism>
<gene>
    <name evidence="1" type="ORF">D910_00363</name>
</gene>
<proteinExistence type="predicted"/>
<dbReference type="Gene3D" id="1.10.260.40">
    <property type="entry name" value="lambda repressor-like DNA-binding domains"/>
    <property type="match status" value="1"/>
</dbReference>
<evidence type="ECO:0000313" key="1">
    <source>
        <dbReference type="EMBL" id="ERL95814.1"/>
    </source>
</evidence>
<dbReference type="AlphaFoldDB" id="U4UNZ8"/>
<sequence length="164" mass="19402">MKNCPREELYWLLEFMLKSFLKEIILSQQFYRRLLHQFEKSGSVNYQKPITREFVTEDEENVFTLIGSVIENPNVSQNLVPKSTNISQSSISRIIKKHNFYPYKIQLCQELDGNDFENRTDFACGDECTFHNNGLVNRHNFHCYSNTNPCAYRVMKNQNTWSVN</sequence>
<dbReference type="PANTHER" id="PTHR47326">
    <property type="entry name" value="TRANSPOSABLE ELEMENT TC3 TRANSPOSASE-LIKE PROTEIN"/>
    <property type="match status" value="1"/>
</dbReference>
<dbReference type="InterPro" id="IPR010982">
    <property type="entry name" value="Lambda_DNA-bd_dom_sf"/>
</dbReference>
<reference evidence="1 2" key="1">
    <citation type="journal article" date="2013" name="Genome Biol.">
        <title>Draft genome of the mountain pine beetle, Dendroctonus ponderosae Hopkins, a major forest pest.</title>
        <authorList>
            <person name="Keeling C.I."/>
            <person name="Yuen M.M."/>
            <person name="Liao N.Y."/>
            <person name="Docking T.R."/>
            <person name="Chan S.K."/>
            <person name="Taylor G.A."/>
            <person name="Palmquist D.L."/>
            <person name="Jackman S.D."/>
            <person name="Nguyen A."/>
            <person name="Li M."/>
            <person name="Henderson H."/>
            <person name="Janes J.K."/>
            <person name="Zhao Y."/>
            <person name="Pandoh P."/>
            <person name="Moore R."/>
            <person name="Sperling F.A."/>
            <person name="Huber D.P."/>
            <person name="Birol I."/>
            <person name="Jones S.J."/>
            <person name="Bohlmann J."/>
        </authorList>
    </citation>
    <scope>NUCLEOTIDE SEQUENCE</scope>
</reference>
<dbReference type="PANTHER" id="PTHR47326:SF1">
    <property type="entry name" value="HTH PSQ-TYPE DOMAIN-CONTAINING PROTEIN"/>
    <property type="match status" value="1"/>
</dbReference>
<accession>U4UNZ8</accession>
<dbReference type="EMBL" id="KI208203">
    <property type="protein sequence ID" value="ERL95814.1"/>
    <property type="molecule type" value="Genomic_DNA"/>
</dbReference>
<dbReference type="GO" id="GO:0006357">
    <property type="term" value="P:regulation of transcription by RNA polymerase II"/>
    <property type="evidence" value="ECO:0007669"/>
    <property type="project" value="UniProtKB-ARBA"/>
</dbReference>
<dbReference type="GO" id="GO:0003677">
    <property type="term" value="F:DNA binding"/>
    <property type="evidence" value="ECO:0007669"/>
    <property type="project" value="InterPro"/>
</dbReference>
<name>U4UNZ8_DENPD</name>
<evidence type="ECO:0000313" key="2">
    <source>
        <dbReference type="Proteomes" id="UP000030742"/>
    </source>
</evidence>
<dbReference type="Proteomes" id="UP000030742">
    <property type="component" value="Unassembled WGS sequence"/>
</dbReference>